<comment type="catalytic activity">
    <reaction evidence="1">
        <text>ATP + protein L-histidine = ADP + protein N-phospho-L-histidine.</text>
        <dbReference type="EC" id="2.7.13.3"/>
    </reaction>
</comment>
<keyword evidence="14" id="KW-1185">Reference proteome</keyword>
<comment type="caution">
    <text evidence="13">The sequence shown here is derived from an EMBL/GenBank/DDBJ whole genome shotgun (WGS) entry which is preliminary data.</text>
</comment>
<dbReference type="Gene3D" id="1.10.287.130">
    <property type="match status" value="1"/>
</dbReference>
<evidence type="ECO:0000256" key="10">
    <source>
        <dbReference type="ARBA" id="ARBA00023136"/>
    </source>
</evidence>
<dbReference type="Pfam" id="PF05231">
    <property type="entry name" value="MASE1"/>
    <property type="match status" value="1"/>
</dbReference>
<evidence type="ECO:0000256" key="11">
    <source>
        <dbReference type="SAM" id="Phobius"/>
    </source>
</evidence>
<reference evidence="13 14" key="1">
    <citation type="journal article" date="2020" name="ISME J.">
        <title>Comparative genomics reveals insights into cyanobacterial evolution and habitat adaptation.</title>
        <authorList>
            <person name="Chen M.Y."/>
            <person name="Teng W.K."/>
            <person name="Zhao L."/>
            <person name="Hu C.X."/>
            <person name="Zhou Y.K."/>
            <person name="Han B.P."/>
            <person name="Song L.R."/>
            <person name="Shu W.S."/>
        </authorList>
    </citation>
    <scope>NUCLEOTIDE SEQUENCE [LARGE SCALE GENOMIC DNA]</scope>
    <source>
        <strain evidence="13 14">FACHB-130</strain>
    </source>
</reference>
<dbReference type="EC" id="2.7.13.3" evidence="3"/>
<keyword evidence="7" id="KW-0418">Kinase</keyword>
<evidence type="ECO:0000313" key="14">
    <source>
        <dbReference type="Proteomes" id="UP000603457"/>
    </source>
</evidence>
<keyword evidence="5" id="KW-0597">Phosphoprotein</keyword>
<dbReference type="Pfam" id="PF02518">
    <property type="entry name" value="HATPase_c"/>
    <property type="match status" value="1"/>
</dbReference>
<protein>
    <recommendedName>
        <fullName evidence="3">histidine kinase</fullName>
        <ecNumber evidence="3">2.7.13.3</ecNumber>
    </recommendedName>
</protein>
<keyword evidence="8 11" id="KW-1133">Transmembrane helix</keyword>
<dbReference type="PROSITE" id="PS50109">
    <property type="entry name" value="HIS_KIN"/>
    <property type="match status" value="1"/>
</dbReference>
<evidence type="ECO:0000256" key="8">
    <source>
        <dbReference type="ARBA" id="ARBA00022989"/>
    </source>
</evidence>
<dbReference type="InterPro" id="IPR003594">
    <property type="entry name" value="HATPase_dom"/>
</dbReference>
<dbReference type="PRINTS" id="PR00344">
    <property type="entry name" value="BCTRLSENSOR"/>
</dbReference>
<evidence type="ECO:0000256" key="9">
    <source>
        <dbReference type="ARBA" id="ARBA00023012"/>
    </source>
</evidence>
<evidence type="ECO:0000256" key="4">
    <source>
        <dbReference type="ARBA" id="ARBA00022475"/>
    </source>
</evidence>
<feature type="domain" description="Histidine kinase" evidence="12">
    <location>
        <begin position="402"/>
        <end position="660"/>
    </location>
</feature>
<dbReference type="PANTHER" id="PTHR43065:SF50">
    <property type="entry name" value="HISTIDINE KINASE"/>
    <property type="match status" value="1"/>
</dbReference>
<feature type="transmembrane region" description="Helical" evidence="11">
    <location>
        <begin position="168"/>
        <end position="189"/>
    </location>
</feature>
<evidence type="ECO:0000256" key="7">
    <source>
        <dbReference type="ARBA" id="ARBA00022777"/>
    </source>
</evidence>
<dbReference type="Proteomes" id="UP000603457">
    <property type="component" value="Unassembled WGS sequence"/>
</dbReference>
<feature type="transmembrane region" description="Helical" evidence="11">
    <location>
        <begin position="231"/>
        <end position="254"/>
    </location>
</feature>
<dbReference type="InterPro" id="IPR036097">
    <property type="entry name" value="HisK_dim/P_sf"/>
</dbReference>
<dbReference type="InterPro" id="IPR036890">
    <property type="entry name" value="HATPase_C_sf"/>
</dbReference>
<dbReference type="InterPro" id="IPR004358">
    <property type="entry name" value="Sig_transdc_His_kin-like_C"/>
</dbReference>
<dbReference type="SMART" id="SM00387">
    <property type="entry name" value="HATPase_c"/>
    <property type="match status" value="1"/>
</dbReference>
<dbReference type="InterPro" id="IPR007895">
    <property type="entry name" value="MASE1"/>
</dbReference>
<evidence type="ECO:0000259" key="12">
    <source>
        <dbReference type="PROSITE" id="PS50109"/>
    </source>
</evidence>
<comment type="subcellular location">
    <subcellularLocation>
        <location evidence="2">Cell membrane</location>
        <topology evidence="2">Multi-pass membrane protein</topology>
    </subcellularLocation>
</comment>
<feature type="transmembrane region" description="Helical" evidence="11">
    <location>
        <begin position="309"/>
        <end position="329"/>
    </location>
</feature>
<feature type="transmembrane region" description="Helical" evidence="11">
    <location>
        <begin position="133"/>
        <end position="156"/>
    </location>
</feature>
<evidence type="ECO:0000256" key="3">
    <source>
        <dbReference type="ARBA" id="ARBA00012438"/>
    </source>
</evidence>
<gene>
    <name evidence="13" type="ORF">H6G74_28060</name>
</gene>
<feature type="transmembrane region" description="Helical" evidence="11">
    <location>
        <begin position="86"/>
        <end position="113"/>
    </location>
</feature>
<dbReference type="EMBL" id="JACJTB010000061">
    <property type="protein sequence ID" value="MBD2598151.1"/>
    <property type="molecule type" value="Genomic_DNA"/>
</dbReference>
<dbReference type="InterPro" id="IPR003661">
    <property type="entry name" value="HisK_dim/P_dom"/>
</dbReference>
<evidence type="ECO:0000313" key="13">
    <source>
        <dbReference type="EMBL" id="MBD2598151.1"/>
    </source>
</evidence>
<keyword evidence="10 11" id="KW-0472">Membrane</keyword>
<dbReference type="SUPFAM" id="SSF47384">
    <property type="entry name" value="Homodimeric domain of signal transducing histidine kinase"/>
    <property type="match status" value="1"/>
</dbReference>
<dbReference type="Gene3D" id="3.30.565.10">
    <property type="entry name" value="Histidine kinase-like ATPase, C-terminal domain"/>
    <property type="match status" value="1"/>
</dbReference>
<feature type="transmembrane region" description="Helical" evidence="11">
    <location>
        <begin position="63"/>
        <end position="80"/>
    </location>
</feature>
<name>A0ABR8G4H8_9NOSO</name>
<dbReference type="PANTHER" id="PTHR43065">
    <property type="entry name" value="SENSOR HISTIDINE KINASE"/>
    <property type="match status" value="1"/>
</dbReference>
<evidence type="ECO:0000256" key="5">
    <source>
        <dbReference type="ARBA" id="ARBA00022553"/>
    </source>
</evidence>
<proteinExistence type="predicted"/>
<organism evidence="13 14">
    <name type="scientific">Nostoc spongiaeforme FACHB-130</name>
    <dbReference type="NCBI Taxonomy" id="1357510"/>
    <lineage>
        <taxon>Bacteria</taxon>
        <taxon>Bacillati</taxon>
        <taxon>Cyanobacteriota</taxon>
        <taxon>Cyanophyceae</taxon>
        <taxon>Nostocales</taxon>
        <taxon>Nostocaceae</taxon>
        <taxon>Nostoc</taxon>
    </lineage>
</organism>
<keyword evidence="9" id="KW-0902">Two-component regulatory system</keyword>
<dbReference type="SMART" id="SM00388">
    <property type="entry name" value="HisKA"/>
    <property type="match status" value="1"/>
</dbReference>
<keyword evidence="4" id="KW-1003">Cell membrane</keyword>
<keyword evidence="7" id="KW-0808">Transferase</keyword>
<accession>A0ABR8G4H8</accession>
<evidence type="ECO:0000256" key="2">
    <source>
        <dbReference type="ARBA" id="ARBA00004651"/>
    </source>
</evidence>
<evidence type="ECO:0000256" key="1">
    <source>
        <dbReference type="ARBA" id="ARBA00000085"/>
    </source>
</evidence>
<dbReference type="CDD" id="cd00082">
    <property type="entry name" value="HisKA"/>
    <property type="match status" value="1"/>
</dbReference>
<sequence>MIQQKPFIFARTLRKIGCTIVLAFTYYKVAEISRYLASTPQDVTPVWPPDGIAAGAVLLFGNWSRYGVLLGSFFANFWAFQDATSFLSLVISTLPVLGIAFGTTLGTIFGAFLLRKATNFRYPLERVTDVFKFLILTGMMGPLINATVGVACLALSGKVPWKVYGTVWLTWWISNVSGIFIVTPILLSWGQLIQKSRHSIQQWLFFRSTLEDAENLSQIQHFPVSSSRLRFCFLVVESVTLMGLVILISKVAFGEGYHLEYMLIPMLIWSGFRLGQPGATLLTFIVAASAVIATVNGKGGFASEDLNQSLLQLQSFIGVITLTILVLTATNSERTQAQTKLHSAFAELAKTNEILEVRVQQRTEELKEKNTTLQQTLQTLKQTQLQMLQSEKMSALGQMVAGVAHEINNPINFIHGNLIHLSEYVQSLLKALQVYQHHYPHPPQTLHAELDALELDFLRSDMVNILQSMKIGTERIRDIVLSLRNFSRLDEAGLKAVDIHQGIDSTLIILQHRLEATEERPPIQVIKEYSYLPLIECDARSLNQVFMNLVSNAVDALEESNQGRSFQDICDNPNTIWIQTCQIDTHQVRIIISDNGIGIPEEICSKLFDPFFTTKPVGKGTGLGLFISYQIVTQQHGGNLWCDSTLGQGTKFVIEVPVKINCLNKIV</sequence>
<dbReference type="SUPFAM" id="SSF55874">
    <property type="entry name" value="ATPase domain of HSP90 chaperone/DNA topoisomerase II/histidine kinase"/>
    <property type="match status" value="1"/>
</dbReference>
<dbReference type="InterPro" id="IPR005467">
    <property type="entry name" value="His_kinase_dom"/>
</dbReference>
<dbReference type="RefSeq" id="WP_190970834.1">
    <property type="nucleotide sequence ID" value="NZ_JACJTB010000061.1"/>
</dbReference>
<feature type="transmembrane region" description="Helical" evidence="11">
    <location>
        <begin position="274"/>
        <end position="297"/>
    </location>
</feature>
<keyword evidence="6 11" id="KW-0812">Transmembrane</keyword>
<evidence type="ECO:0000256" key="6">
    <source>
        <dbReference type="ARBA" id="ARBA00022692"/>
    </source>
</evidence>